<feature type="region of interest" description="Disordered" evidence="1">
    <location>
        <begin position="83"/>
        <end position="140"/>
    </location>
</feature>
<evidence type="ECO:0000256" key="1">
    <source>
        <dbReference type="SAM" id="MobiDB-lite"/>
    </source>
</evidence>
<dbReference type="AlphaFoldDB" id="A0A9P0P9L3"/>
<feature type="domain" description="MADF" evidence="2">
    <location>
        <begin position="1"/>
        <end position="73"/>
    </location>
</feature>
<feature type="compositionally biased region" description="Low complexity" evidence="1">
    <location>
        <begin position="115"/>
        <end position="127"/>
    </location>
</feature>
<sequence length="165" mass="18786">MDRDVAINLLKEVAAECNTTDIIAKKKWKRLRDSFRNELKKECKPKSGDAQGSPCKPQWKWFKNMEFLRGTLSSRSMEGNLRRDSWYLTQEESQRETKSIDGGVMSCPQSPTNVSISSAPSSSLSSSVGRKRKVTAAEKGERLHIEKEKLDIMKSMAKKKARKIF</sequence>
<comment type="caution">
    <text evidence="3">The sequence shown here is derived from an EMBL/GenBank/DDBJ whole genome shotgun (WGS) entry which is preliminary data.</text>
</comment>
<evidence type="ECO:0000313" key="3">
    <source>
        <dbReference type="EMBL" id="CAH1974384.1"/>
    </source>
</evidence>
<keyword evidence="4" id="KW-1185">Reference proteome</keyword>
<accession>A0A9P0P9L3</accession>
<dbReference type="PANTHER" id="PTHR12243:SF67">
    <property type="entry name" value="COREPRESSOR OF PANGOLIN, ISOFORM A-RELATED"/>
    <property type="match status" value="1"/>
</dbReference>
<dbReference type="PROSITE" id="PS51029">
    <property type="entry name" value="MADF"/>
    <property type="match status" value="1"/>
</dbReference>
<dbReference type="OrthoDB" id="5984255at2759"/>
<name>A0A9P0P9L3_ACAOB</name>
<proteinExistence type="predicted"/>
<reference evidence="3" key="1">
    <citation type="submission" date="2022-03" db="EMBL/GenBank/DDBJ databases">
        <authorList>
            <person name="Sayadi A."/>
        </authorList>
    </citation>
    <scope>NUCLEOTIDE SEQUENCE</scope>
</reference>
<organism evidence="3 4">
    <name type="scientific">Acanthoscelides obtectus</name>
    <name type="common">Bean weevil</name>
    <name type="synonym">Bruchus obtectus</name>
    <dbReference type="NCBI Taxonomy" id="200917"/>
    <lineage>
        <taxon>Eukaryota</taxon>
        <taxon>Metazoa</taxon>
        <taxon>Ecdysozoa</taxon>
        <taxon>Arthropoda</taxon>
        <taxon>Hexapoda</taxon>
        <taxon>Insecta</taxon>
        <taxon>Pterygota</taxon>
        <taxon>Neoptera</taxon>
        <taxon>Endopterygota</taxon>
        <taxon>Coleoptera</taxon>
        <taxon>Polyphaga</taxon>
        <taxon>Cucujiformia</taxon>
        <taxon>Chrysomeloidea</taxon>
        <taxon>Chrysomelidae</taxon>
        <taxon>Bruchinae</taxon>
        <taxon>Bruchini</taxon>
        <taxon>Acanthoscelides</taxon>
    </lineage>
</organism>
<dbReference type="InterPro" id="IPR006578">
    <property type="entry name" value="MADF-dom"/>
</dbReference>
<dbReference type="PANTHER" id="PTHR12243">
    <property type="entry name" value="MADF DOMAIN TRANSCRIPTION FACTOR"/>
    <property type="match status" value="1"/>
</dbReference>
<dbReference type="Pfam" id="PF10545">
    <property type="entry name" value="MADF_DNA_bdg"/>
    <property type="match status" value="1"/>
</dbReference>
<dbReference type="EMBL" id="CAKOFQ010006824">
    <property type="protein sequence ID" value="CAH1974384.1"/>
    <property type="molecule type" value="Genomic_DNA"/>
</dbReference>
<dbReference type="InterPro" id="IPR039353">
    <property type="entry name" value="TF_Adf1"/>
</dbReference>
<gene>
    <name evidence="3" type="ORF">ACAOBT_LOCUS11056</name>
</gene>
<dbReference type="Proteomes" id="UP001152888">
    <property type="component" value="Unassembled WGS sequence"/>
</dbReference>
<protein>
    <recommendedName>
        <fullName evidence="2">MADF domain-containing protein</fullName>
    </recommendedName>
</protein>
<evidence type="ECO:0000259" key="2">
    <source>
        <dbReference type="PROSITE" id="PS51029"/>
    </source>
</evidence>
<evidence type="ECO:0000313" key="4">
    <source>
        <dbReference type="Proteomes" id="UP001152888"/>
    </source>
</evidence>